<organism evidence="1 2">
    <name type="scientific">Anaerovibrio slackiae</name>
    <dbReference type="NCBI Taxonomy" id="2652309"/>
    <lineage>
        <taxon>Bacteria</taxon>
        <taxon>Bacillati</taxon>
        <taxon>Bacillota</taxon>
        <taxon>Negativicutes</taxon>
        <taxon>Selenomonadales</taxon>
        <taxon>Selenomonadaceae</taxon>
        <taxon>Anaerovibrio</taxon>
    </lineage>
</organism>
<evidence type="ECO:0000313" key="1">
    <source>
        <dbReference type="EMBL" id="MSU07782.1"/>
    </source>
</evidence>
<gene>
    <name evidence="1" type="ORF">FYJ84_02100</name>
</gene>
<evidence type="ECO:0000313" key="2">
    <source>
        <dbReference type="Proteomes" id="UP000433181"/>
    </source>
</evidence>
<sequence>MIDGIKVVSLCDLPNILVEKYLVMIAIKNKKVSKQIKLRVTSILLDKVYVIEAGEFINNNLMYMGGEILFVVWQQCG</sequence>
<comment type="caution">
    <text evidence="1">The sequence shown here is derived from an EMBL/GenBank/DDBJ whole genome shotgun (WGS) entry which is preliminary data.</text>
</comment>
<protein>
    <submittedName>
        <fullName evidence="1">Uncharacterized protein</fullName>
    </submittedName>
</protein>
<dbReference type="GeneID" id="96777700"/>
<dbReference type="RefSeq" id="WP_154405668.1">
    <property type="nucleotide sequence ID" value="NZ_VUNR01000003.1"/>
</dbReference>
<name>A0A6I2UFB1_9FIRM</name>
<dbReference type="AlphaFoldDB" id="A0A6I2UFB1"/>
<dbReference type="EMBL" id="VUNR01000003">
    <property type="protein sequence ID" value="MSU07782.1"/>
    <property type="molecule type" value="Genomic_DNA"/>
</dbReference>
<reference evidence="1 2" key="1">
    <citation type="submission" date="2019-08" db="EMBL/GenBank/DDBJ databases">
        <title>In-depth cultivation of the pig gut microbiome towards novel bacterial diversity and tailored functional studies.</title>
        <authorList>
            <person name="Wylensek D."/>
            <person name="Hitch T.C.A."/>
            <person name="Clavel T."/>
        </authorList>
    </citation>
    <scope>NUCLEOTIDE SEQUENCE [LARGE SCALE GENOMIC DNA]</scope>
    <source>
        <strain evidence="1 2">WCA-693-APC-5D-A</strain>
    </source>
</reference>
<accession>A0A6I2UFB1</accession>
<keyword evidence="2" id="KW-1185">Reference proteome</keyword>
<dbReference type="Proteomes" id="UP000433181">
    <property type="component" value="Unassembled WGS sequence"/>
</dbReference>
<proteinExistence type="predicted"/>